<evidence type="ECO:0000259" key="5">
    <source>
        <dbReference type="Pfam" id="PF00254"/>
    </source>
</evidence>
<feature type="domain" description="PPIase FKBP-type" evidence="5">
    <location>
        <begin position="4"/>
        <end position="103"/>
    </location>
</feature>
<evidence type="ECO:0000256" key="2">
    <source>
        <dbReference type="ARBA" id="ARBA00013194"/>
    </source>
</evidence>
<gene>
    <name evidence="6" type="ORF">C4B24_02195</name>
</gene>
<accession>A0A4R0XSD7</accession>
<comment type="caution">
    <text evidence="6">The sequence shown here is derived from an EMBL/GenBank/DDBJ whole genome shotgun (WGS) entry which is preliminary data.</text>
</comment>
<dbReference type="GO" id="GO:0003755">
    <property type="term" value="F:peptidyl-prolyl cis-trans isomerase activity"/>
    <property type="evidence" value="ECO:0007669"/>
    <property type="project" value="UniProtKB-KW"/>
</dbReference>
<evidence type="ECO:0000313" key="6">
    <source>
        <dbReference type="EMBL" id="TCG11340.1"/>
    </source>
</evidence>
<evidence type="ECO:0000256" key="3">
    <source>
        <dbReference type="ARBA" id="ARBA00023110"/>
    </source>
</evidence>
<dbReference type="EMBL" id="PSZO01000008">
    <property type="protein sequence ID" value="TCG11340.1"/>
    <property type="molecule type" value="Genomic_DNA"/>
</dbReference>
<dbReference type="EC" id="5.2.1.8" evidence="2"/>
<evidence type="ECO:0000313" key="7">
    <source>
        <dbReference type="Proteomes" id="UP000294192"/>
    </source>
</evidence>
<proteinExistence type="predicted"/>
<evidence type="ECO:0000256" key="1">
    <source>
        <dbReference type="ARBA" id="ARBA00000971"/>
    </source>
</evidence>
<dbReference type="OrthoDB" id="9767721at2"/>
<dbReference type="InterPro" id="IPR046357">
    <property type="entry name" value="PPIase_dom_sf"/>
</dbReference>
<dbReference type="SUPFAM" id="SSF54534">
    <property type="entry name" value="FKBP-like"/>
    <property type="match status" value="1"/>
</dbReference>
<reference evidence="6 7" key="1">
    <citation type="submission" date="2018-02" db="EMBL/GenBank/DDBJ databases">
        <title>Mycoplasma marinum and Mycoplasma todarodis sp. nov., moderately halophilic and psychrotolerant mycoplasmas isolated from cephalopods.</title>
        <authorList>
            <person name="Viver T."/>
        </authorList>
    </citation>
    <scope>NUCLEOTIDE SEQUENCE [LARGE SCALE GENOMIC DNA]</scope>
    <source>
        <strain evidence="6 7">PE</strain>
    </source>
</reference>
<dbReference type="Proteomes" id="UP000294192">
    <property type="component" value="Unassembled WGS sequence"/>
</dbReference>
<dbReference type="AlphaFoldDB" id="A0A4R0XSD7"/>
<dbReference type="InterPro" id="IPR001179">
    <property type="entry name" value="PPIase_FKBP_dom"/>
</dbReference>
<dbReference type="RefSeq" id="WP_131598904.1">
    <property type="nucleotide sequence ID" value="NZ_CBDBYK010000006.1"/>
</dbReference>
<dbReference type="Pfam" id="PF00254">
    <property type="entry name" value="FKBP_C"/>
    <property type="match status" value="1"/>
</dbReference>
<comment type="catalytic activity">
    <reaction evidence="1">
        <text>[protein]-peptidylproline (omega=180) = [protein]-peptidylproline (omega=0)</text>
        <dbReference type="Rhea" id="RHEA:16237"/>
        <dbReference type="Rhea" id="RHEA-COMP:10747"/>
        <dbReference type="Rhea" id="RHEA-COMP:10748"/>
        <dbReference type="ChEBI" id="CHEBI:83833"/>
        <dbReference type="ChEBI" id="CHEBI:83834"/>
        <dbReference type="EC" id="5.2.1.8"/>
    </reaction>
</comment>
<dbReference type="Gene3D" id="3.10.50.40">
    <property type="match status" value="1"/>
</dbReference>
<keyword evidence="7" id="KW-1185">Reference proteome</keyword>
<keyword evidence="4" id="KW-0413">Isomerase</keyword>
<name>A0A4R0XSD7_9MOLU</name>
<keyword evidence="3" id="KW-0697">Rotamase</keyword>
<protein>
    <recommendedName>
        <fullName evidence="2">peptidylprolyl isomerase</fullName>
        <ecNumber evidence="2">5.2.1.8</ecNumber>
    </recommendedName>
</protein>
<sequence length="106" mass="11869">MKTLQRNNRALIKFEGRQGASTFEKSKRFPGGTTTKTYPLVIGSNKFIGAGIDFETGKKYKGFEEQLIGMEAGQSKIIQVVFPQNYHEKSLAGKPVFFKVDLVDFS</sequence>
<evidence type="ECO:0000256" key="4">
    <source>
        <dbReference type="ARBA" id="ARBA00023235"/>
    </source>
</evidence>
<organism evidence="6 7">
    <name type="scientific">Mycoplasma marinum</name>
    <dbReference type="NCBI Taxonomy" id="1937190"/>
    <lineage>
        <taxon>Bacteria</taxon>
        <taxon>Bacillati</taxon>
        <taxon>Mycoplasmatota</taxon>
        <taxon>Mollicutes</taxon>
        <taxon>Mycoplasmataceae</taxon>
        <taxon>Mycoplasma</taxon>
    </lineage>
</organism>